<reference evidence="2" key="1">
    <citation type="journal article" date="2014" name="Genome Announc.">
        <title>Draft genome sequence of the plant-pathogenic soil fungus Rhizoctonia solani anastomosis group 3 strain Rhs1AP.</title>
        <authorList>
            <person name="Cubeta M.A."/>
            <person name="Thomas E."/>
            <person name="Dean R.A."/>
            <person name="Jabaji S."/>
            <person name="Neate S.M."/>
            <person name="Tavantzis S."/>
            <person name="Toda T."/>
            <person name="Vilgalys R."/>
            <person name="Bharathan N."/>
            <person name="Fedorova-Abrams N."/>
            <person name="Pakala S.B."/>
            <person name="Pakala S.M."/>
            <person name="Zafar N."/>
            <person name="Joardar V."/>
            <person name="Losada L."/>
            <person name="Nierman W.C."/>
        </authorList>
    </citation>
    <scope>NUCLEOTIDE SEQUENCE [LARGE SCALE GENOMIC DNA]</scope>
    <source>
        <strain evidence="2">AG-3</strain>
    </source>
</reference>
<dbReference type="Proteomes" id="UP000030108">
    <property type="component" value="Unassembled WGS sequence"/>
</dbReference>
<dbReference type="AlphaFoldDB" id="A0A0A1UJ81"/>
<accession>A0A0A1UJ81</accession>
<comment type="caution">
    <text evidence="1">The sequence shown here is derived from an EMBL/GenBank/DDBJ whole genome shotgun (WGS) entry which is preliminary data.</text>
</comment>
<proteinExistence type="predicted"/>
<name>A0A0A1UJ81_9AGAM</name>
<evidence type="ECO:0000313" key="2">
    <source>
        <dbReference type="Proteomes" id="UP000030108"/>
    </source>
</evidence>
<sequence>MFRIDQANPAQPDQWQ</sequence>
<organism evidence="1 2">
    <name type="scientific">Rhizoctonia solani AG-3 Rhs1AP</name>
    <dbReference type="NCBI Taxonomy" id="1086054"/>
    <lineage>
        <taxon>Eukaryota</taxon>
        <taxon>Fungi</taxon>
        <taxon>Dikarya</taxon>
        <taxon>Basidiomycota</taxon>
        <taxon>Agaricomycotina</taxon>
        <taxon>Agaricomycetes</taxon>
        <taxon>Cantharellales</taxon>
        <taxon>Ceratobasidiaceae</taxon>
        <taxon>Rhizoctonia</taxon>
    </lineage>
</organism>
<dbReference type="EMBL" id="JATN01000321">
    <property type="protein sequence ID" value="EUC58278.1"/>
    <property type="molecule type" value="Genomic_DNA"/>
</dbReference>
<gene>
    <name evidence="1" type="ORF">RSOL_245810</name>
</gene>
<protein>
    <submittedName>
        <fullName evidence="1">Uncharacterized protein</fullName>
    </submittedName>
</protein>
<evidence type="ECO:0000313" key="1">
    <source>
        <dbReference type="EMBL" id="EUC58278.1"/>
    </source>
</evidence>